<keyword evidence="6" id="KW-0067">ATP-binding</keyword>
<dbReference type="STRING" id="15368.A0A0Q3GLX4"/>
<evidence type="ECO:0000256" key="4">
    <source>
        <dbReference type="ARBA" id="ARBA00022741"/>
    </source>
</evidence>
<reference evidence="12 13" key="1">
    <citation type="journal article" date="2010" name="Nature">
        <title>Genome sequencing and analysis of the model grass Brachypodium distachyon.</title>
        <authorList>
            <consortium name="International Brachypodium Initiative"/>
        </authorList>
    </citation>
    <scope>NUCLEOTIDE SEQUENCE [LARGE SCALE GENOMIC DNA]</scope>
    <source>
        <strain evidence="12 13">Bd21</strain>
    </source>
</reference>
<dbReference type="InterPro" id="IPR042197">
    <property type="entry name" value="Apaf_helical"/>
</dbReference>
<name>A0A0Q3GLX4_BRADI</name>
<dbReference type="SUPFAM" id="SSF52058">
    <property type="entry name" value="L domain-like"/>
    <property type="match status" value="2"/>
</dbReference>
<dbReference type="Gene3D" id="3.80.10.10">
    <property type="entry name" value="Ribonuclease Inhibitor"/>
    <property type="match status" value="3"/>
</dbReference>
<comment type="similarity">
    <text evidence="1">Belongs to the disease resistance NB-LRR family.</text>
</comment>
<protein>
    <recommendedName>
        <fullName evidence="15">NB-ARC domain-containing protein</fullName>
    </recommendedName>
</protein>
<reference evidence="12" key="2">
    <citation type="submission" date="2017-06" db="EMBL/GenBank/DDBJ databases">
        <title>WGS assembly of Brachypodium distachyon.</title>
        <authorList>
            <consortium name="The International Brachypodium Initiative"/>
            <person name="Lucas S."/>
            <person name="Harmon-Smith M."/>
            <person name="Lail K."/>
            <person name="Tice H."/>
            <person name="Grimwood J."/>
            <person name="Bruce D."/>
            <person name="Barry K."/>
            <person name="Shu S."/>
            <person name="Lindquist E."/>
            <person name="Wang M."/>
            <person name="Pitluck S."/>
            <person name="Vogel J.P."/>
            <person name="Garvin D.F."/>
            <person name="Mockler T.C."/>
            <person name="Schmutz J."/>
            <person name="Rokhsar D."/>
            <person name="Bevan M.W."/>
        </authorList>
    </citation>
    <scope>NUCLEOTIDE SEQUENCE</scope>
    <source>
        <strain evidence="12">Bd21</strain>
    </source>
</reference>
<accession>A0A0Q3GLX4</accession>
<dbReference type="Gene3D" id="1.20.5.4130">
    <property type="match status" value="1"/>
</dbReference>
<feature type="domain" description="Disease resistance N-terminal" evidence="9">
    <location>
        <begin position="15"/>
        <end position="101"/>
    </location>
</feature>
<dbReference type="Pfam" id="PF23559">
    <property type="entry name" value="WHD_DRP"/>
    <property type="match status" value="1"/>
</dbReference>
<evidence type="ECO:0000313" key="12">
    <source>
        <dbReference type="EMBL" id="KQJ81754.1"/>
    </source>
</evidence>
<dbReference type="InterPro" id="IPR002182">
    <property type="entry name" value="NB-ARC"/>
</dbReference>
<dbReference type="PRINTS" id="PR00364">
    <property type="entry name" value="DISEASERSIST"/>
</dbReference>
<dbReference type="PANTHER" id="PTHR36766">
    <property type="entry name" value="PLANT BROAD-SPECTRUM MILDEW RESISTANCE PROTEIN RPW8"/>
    <property type="match status" value="1"/>
</dbReference>
<evidence type="ECO:0000259" key="9">
    <source>
        <dbReference type="Pfam" id="PF18052"/>
    </source>
</evidence>
<organism evidence="12">
    <name type="scientific">Brachypodium distachyon</name>
    <name type="common">Purple false brome</name>
    <name type="synonym">Trachynia distachya</name>
    <dbReference type="NCBI Taxonomy" id="15368"/>
    <lineage>
        <taxon>Eukaryota</taxon>
        <taxon>Viridiplantae</taxon>
        <taxon>Streptophyta</taxon>
        <taxon>Embryophyta</taxon>
        <taxon>Tracheophyta</taxon>
        <taxon>Spermatophyta</taxon>
        <taxon>Magnoliopsida</taxon>
        <taxon>Liliopsida</taxon>
        <taxon>Poales</taxon>
        <taxon>Poaceae</taxon>
        <taxon>BOP clade</taxon>
        <taxon>Pooideae</taxon>
        <taxon>Stipodae</taxon>
        <taxon>Brachypodieae</taxon>
        <taxon>Brachypodium</taxon>
    </lineage>
</organism>
<keyword evidence="3" id="KW-0677">Repeat</keyword>
<sequence length="1090" mass="123839">MAASAIGGWVASALITKLVEKACSYAEDRYEYQRKDTKEKLRILEKNLSSIQTVVHIAERAHAKNTTMGSWLQRIKDAACQAEDVLDSFDYRVLQAQAEEKGKVNSVASYIDGSSSSSTTTITTASTITSSGSTVKQSVHIVKRFLFSDEDIDELISVVDKFVEIHTEMQTFLELVKLEDRRSEQAVQWRTTTSMPGSRKFFGRINEEKHLKKLLVRINEQSSQPYDVISVVGIAGVGKTALVQKVYNHYHTTATGHFDFTVWLHVSDKFNVERLTKEMANLIISVDLNSSSLDQAQRILADKLNGNMTLIVLDDVWNELSSQWENLCKPLQFAGKGSKVIVTTRSQNVANINGATEMMHLHGLEHEDYWGYFSQYAFGDANPSDFPQLENIGRQVVKKLAGSPLAAKTVGGALKLKLEENHWRAVCGSKLWQIEQKEDDIISALRLSYEHLPDYLKQCFVYFALFPKKYHLRGDVLIQMWRAHGFLNTQTPDEIAYRYINDLLQLSFIEKVANQDDCYVVHDLLHDFAESVSNGEHFRIEDDFHVCIPRNVRHLYVSASNISKVYMGLVEFKELKKNLRSLIICKAEEGASYEGIATSNFNHVLEHTLQELRGLRVLVLRNPDGILPDNMDHLEHLRYLNIHESRSFINVPKSLFNLHHLHGLDLQIHQGRIMKKKLQEGLSMLTQLRYLKAPKEIISGIELIGRLTSLEELEEYKVKSDMKHGICQLKELNELKGMLTIKNLQNVSSREESSEARLIKKENLNKLTLWWNHVKQSSTNTDHEGVFEGLRPNPNLRGLCVRGYMGIKSPSWLSCEYLSNIHSIELLFCNQWKTLPPFGSLPFLRILKISHLTTLEMIDAGFYGDAEVVFPSLEELLFEGMNQWKGWSSIGHSQQVFPRLRNICIKKCNQLMGPLPLPAFNQIKISVSDKINSCESENTADVNTSSSVQLSLDRLGLLFGSLKTSSLATVHMLDISSNYLEAFNKDQEEWLQQLTSVKELHFTDCPELTSLPYSMIHLTSLESLYIEKCPNLESLTQIALPLSLKKLSVIRCSKTFSQLCSGINTSNKNTIHQLIVREAIGNPTKRRRTS</sequence>
<evidence type="ECO:0000259" key="8">
    <source>
        <dbReference type="Pfam" id="PF00931"/>
    </source>
</evidence>
<dbReference type="InterPro" id="IPR056789">
    <property type="entry name" value="LRR_R13L1-DRL21"/>
</dbReference>
<reference evidence="13" key="3">
    <citation type="submission" date="2018-08" db="UniProtKB">
        <authorList>
            <consortium name="EnsemblPlants"/>
        </authorList>
    </citation>
    <scope>IDENTIFICATION</scope>
    <source>
        <strain evidence="13">cv. Bd21</strain>
    </source>
</reference>
<feature type="coiled-coil region" evidence="7">
    <location>
        <begin position="27"/>
        <end position="54"/>
    </location>
</feature>
<dbReference type="Gramene" id="KQJ81754">
    <property type="protein sequence ID" value="KQJ81754"/>
    <property type="gene ID" value="BRADI_5g02860v3"/>
</dbReference>
<dbReference type="EMBL" id="CM000884">
    <property type="protein sequence ID" value="KQJ81754.1"/>
    <property type="molecule type" value="Genomic_DNA"/>
</dbReference>
<dbReference type="AlphaFoldDB" id="A0A0Q3GLX4"/>
<keyword evidence="2" id="KW-0433">Leucine-rich repeat</keyword>
<evidence type="ECO:0008006" key="15">
    <source>
        <dbReference type="Google" id="ProtNLM"/>
    </source>
</evidence>
<feature type="domain" description="NB-ARC" evidence="8">
    <location>
        <begin position="208"/>
        <end position="378"/>
    </location>
</feature>
<feature type="domain" description="R13L1/DRL21-like LRR repeat region" evidence="11">
    <location>
        <begin position="726"/>
        <end position="851"/>
    </location>
</feature>
<evidence type="ECO:0000256" key="2">
    <source>
        <dbReference type="ARBA" id="ARBA00022614"/>
    </source>
</evidence>
<dbReference type="Gene3D" id="1.10.8.430">
    <property type="entry name" value="Helical domain of apoptotic protease-activating factors"/>
    <property type="match status" value="1"/>
</dbReference>
<dbReference type="OrthoDB" id="694303at2759"/>
<evidence type="ECO:0000313" key="14">
    <source>
        <dbReference type="Proteomes" id="UP000008810"/>
    </source>
</evidence>
<dbReference type="EnsemblPlants" id="KQJ81754">
    <property type="protein sequence ID" value="KQJ81754"/>
    <property type="gene ID" value="BRADI_5g02860v3"/>
</dbReference>
<keyword evidence="14" id="KW-1185">Reference proteome</keyword>
<dbReference type="Gene3D" id="1.10.10.10">
    <property type="entry name" value="Winged helix-like DNA-binding domain superfamily/Winged helix DNA-binding domain"/>
    <property type="match status" value="1"/>
</dbReference>
<dbReference type="PANTHER" id="PTHR36766:SF40">
    <property type="entry name" value="DISEASE RESISTANCE PROTEIN RGA3"/>
    <property type="match status" value="1"/>
</dbReference>
<dbReference type="Pfam" id="PF18052">
    <property type="entry name" value="Rx_N"/>
    <property type="match status" value="1"/>
</dbReference>
<dbReference type="InParanoid" id="A0A0Q3GLX4"/>
<dbReference type="Proteomes" id="UP000008810">
    <property type="component" value="Chromosome 5"/>
</dbReference>
<evidence type="ECO:0000256" key="1">
    <source>
        <dbReference type="ARBA" id="ARBA00008894"/>
    </source>
</evidence>
<dbReference type="Gene3D" id="3.40.50.300">
    <property type="entry name" value="P-loop containing nucleotide triphosphate hydrolases"/>
    <property type="match status" value="1"/>
</dbReference>
<dbReference type="Pfam" id="PF25019">
    <property type="entry name" value="LRR_R13L1-DRL21"/>
    <property type="match status" value="1"/>
</dbReference>
<keyword evidence="4" id="KW-0547">Nucleotide-binding</keyword>
<dbReference type="GO" id="GO:0043531">
    <property type="term" value="F:ADP binding"/>
    <property type="evidence" value="ECO:0007669"/>
    <property type="project" value="InterPro"/>
</dbReference>
<dbReference type="SUPFAM" id="SSF52540">
    <property type="entry name" value="P-loop containing nucleoside triphosphate hydrolases"/>
    <property type="match status" value="1"/>
</dbReference>
<dbReference type="GO" id="GO:0005524">
    <property type="term" value="F:ATP binding"/>
    <property type="evidence" value="ECO:0007669"/>
    <property type="project" value="UniProtKB-KW"/>
</dbReference>
<proteinExistence type="inferred from homology"/>
<dbReference type="InterPro" id="IPR027417">
    <property type="entry name" value="P-loop_NTPase"/>
</dbReference>
<dbReference type="InterPro" id="IPR041118">
    <property type="entry name" value="Rx_N"/>
</dbReference>
<gene>
    <name evidence="12" type="ORF">BRADI_5g02860v3</name>
</gene>
<dbReference type="Pfam" id="PF00931">
    <property type="entry name" value="NB-ARC"/>
    <property type="match status" value="1"/>
</dbReference>
<dbReference type="InterPro" id="IPR058922">
    <property type="entry name" value="WHD_DRP"/>
</dbReference>
<evidence type="ECO:0000313" key="13">
    <source>
        <dbReference type="EnsemblPlants" id="KQJ81754"/>
    </source>
</evidence>
<evidence type="ECO:0000256" key="6">
    <source>
        <dbReference type="ARBA" id="ARBA00022840"/>
    </source>
</evidence>
<evidence type="ECO:0000259" key="11">
    <source>
        <dbReference type="Pfam" id="PF25019"/>
    </source>
</evidence>
<dbReference type="ExpressionAtlas" id="A0A0Q3GLX4">
    <property type="expression patterns" value="baseline"/>
</dbReference>
<evidence type="ECO:0000256" key="5">
    <source>
        <dbReference type="ARBA" id="ARBA00022821"/>
    </source>
</evidence>
<evidence type="ECO:0000256" key="7">
    <source>
        <dbReference type="SAM" id="Coils"/>
    </source>
</evidence>
<feature type="domain" description="Disease resistance protein winged helix" evidence="10">
    <location>
        <begin position="465"/>
        <end position="529"/>
    </location>
</feature>
<keyword evidence="7" id="KW-0175">Coiled coil</keyword>
<dbReference type="GO" id="GO:0098542">
    <property type="term" value="P:defense response to other organism"/>
    <property type="evidence" value="ECO:0000318"/>
    <property type="project" value="GO_Central"/>
</dbReference>
<dbReference type="InterPro" id="IPR032675">
    <property type="entry name" value="LRR_dom_sf"/>
</dbReference>
<dbReference type="InterPro" id="IPR036388">
    <property type="entry name" value="WH-like_DNA-bd_sf"/>
</dbReference>
<evidence type="ECO:0000259" key="10">
    <source>
        <dbReference type="Pfam" id="PF23559"/>
    </source>
</evidence>
<evidence type="ECO:0000256" key="3">
    <source>
        <dbReference type="ARBA" id="ARBA00022737"/>
    </source>
</evidence>
<keyword evidence="5" id="KW-0611">Plant defense</keyword>